<dbReference type="Gene3D" id="1.10.510.10">
    <property type="entry name" value="Transferase(Phosphotransferase) domain 1"/>
    <property type="match status" value="1"/>
</dbReference>
<reference evidence="2 3" key="1">
    <citation type="submission" date="2024-01" db="EMBL/GenBank/DDBJ databases">
        <title>A draft genome for a cacao thread blight-causing isolate of Paramarasmius palmivorus.</title>
        <authorList>
            <person name="Baruah I.K."/>
            <person name="Bukari Y."/>
            <person name="Amoako-Attah I."/>
            <person name="Meinhardt L.W."/>
            <person name="Bailey B.A."/>
            <person name="Cohen S.P."/>
        </authorList>
    </citation>
    <scope>NUCLEOTIDE SEQUENCE [LARGE SCALE GENOMIC DNA]</scope>
    <source>
        <strain evidence="2 3">GH-12</strain>
    </source>
</reference>
<dbReference type="PROSITE" id="PS00108">
    <property type="entry name" value="PROTEIN_KINASE_ST"/>
    <property type="match status" value="1"/>
</dbReference>
<name>A0AAW0CDE0_9AGAR</name>
<dbReference type="GO" id="GO:0004672">
    <property type="term" value="F:protein kinase activity"/>
    <property type="evidence" value="ECO:0007669"/>
    <property type="project" value="InterPro"/>
</dbReference>
<protein>
    <recommendedName>
        <fullName evidence="1">Protein kinase domain-containing protein</fullName>
    </recommendedName>
</protein>
<dbReference type="InterPro" id="IPR001245">
    <property type="entry name" value="Ser-Thr/Tyr_kinase_cat_dom"/>
</dbReference>
<dbReference type="PANTHER" id="PTHR23257">
    <property type="entry name" value="SERINE-THREONINE PROTEIN KINASE"/>
    <property type="match status" value="1"/>
</dbReference>
<dbReference type="SMART" id="SM00220">
    <property type="entry name" value="S_TKc"/>
    <property type="match status" value="1"/>
</dbReference>
<dbReference type="InterPro" id="IPR000719">
    <property type="entry name" value="Prot_kinase_dom"/>
</dbReference>
<accession>A0AAW0CDE0</accession>
<gene>
    <name evidence="2" type="ORF">VNI00_011494</name>
</gene>
<dbReference type="SUPFAM" id="SSF56112">
    <property type="entry name" value="Protein kinase-like (PK-like)"/>
    <property type="match status" value="1"/>
</dbReference>
<dbReference type="GO" id="GO:0005737">
    <property type="term" value="C:cytoplasm"/>
    <property type="evidence" value="ECO:0007669"/>
    <property type="project" value="TreeGrafter"/>
</dbReference>
<proteinExistence type="predicted"/>
<keyword evidence="3" id="KW-1185">Reference proteome</keyword>
<dbReference type="GO" id="GO:0007165">
    <property type="term" value="P:signal transduction"/>
    <property type="evidence" value="ECO:0007669"/>
    <property type="project" value="TreeGrafter"/>
</dbReference>
<dbReference type="Proteomes" id="UP001383192">
    <property type="component" value="Unassembled WGS sequence"/>
</dbReference>
<dbReference type="Pfam" id="PF07714">
    <property type="entry name" value="PK_Tyr_Ser-Thr"/>
    <property type="match status" value="1"/>
</dbReference>
<dbReference type="GO" id="GO:0005524">
    <property type="term" value="F:ATP binding"/>
    <property type="evidence" value="ECO:0007669"/>
    <property type="project" value="InterPro"/>
</dbReference>
<dbReference type="EMBL" id="JAYKXP010000050">
    <property type="protein sequence ID" value="KAK7036561.1"/>
    <property type="molecule type" value="Genomic_DNA"/>
</dbReference>
<sequence>MSTLVSGETEGVFTKKDLRRIFISSYAIDLLCSMDVALVPRVVDLLQMEASSNGNLEYRKFCLRALRALVKKHNILPSSLFLDNITREGGHALLGGGFSDIWKGFYGDQPVCLKVLRIHLEADERKRAKTLAIYEIASGMAYLHSLRPIIVHGDIKGRNVLVDDHHSCRLADFGLATMIETQRLDSTTSGSPKGTVRWMAPELLYSPDDLAVDANHPPRDVYAFACTVYEIMSGKHPIVRVGALE</sequence>
<dbReference type="InterPro" id="IPR011009">
    <property type="entry name" value="Kinase-like_dom_sf"/>
</dbReference>
<organism evidence="2 3">
    <name type="scientific">Paramarasmius palmivorus</name>
    <dbReference type="NCBI Taxonomy" id="297713"/>
    <lineage>
        <taxon>Eukaryota</taxon>
        <taxon>Fungi</taxon>
        <taxon>Dikarya</taxon>
        <taxon>Basidiomycota</taxon>
        <taxon>Agaricomycotina</taxon>
        <taxon>Agaricomycetes</taxon>
        <taxon>Agaricomycetidae</taxon>
        <taxon>Agaricales</taxon>
        <taxon>Marasmiineae</taxon>
        <taxon>Marasmiaceae</taxon>
        <taxon>Paramarasmius</taxon>
    </lineage>
</organism>
<dbReference type="PROSITE" id="PS50011">
    <property type="entry name" value="PROTEIN_KINASE_DOM"/>
    <property type="match status" value="1"/>
</dbReference>
<evidence type="ECO:0000313" key="3">
    <source>
        <dbReference type="Proteomes" id="UP001383192"/>
    </source>
</evidence>
<evidence type="ECO:0000313" key="2">
    <source>
        <dbReference type="EMBL" id="KAK7036561.1"/>
    </source>
</evidence>
<comment type="caution">
    <text evidence="2">The sequence shown here is derived from an EMBL/GenBank/DDBJ whole genome shotgun (WGS) entry which is preliminary data.</text>
</comment>
<dbReference type="InterPro" id="IPR008271">
    <property type="entry name" value="Ser/Thr_kinase_AS"/>
</dbReference>
<dbReference type="InterPro" id="IPR050167">
    <property type="entry name" value="Ser_Thr_protein_kinase"/>
</dbReference>
<dbReference type="AlphaFoldDB" id="A0AAW0CDE0"/>
<evidence type="ECO:0000259" key="1">
    <source>
        <dbReference type="PROSITE" id="PS50011"/>
    </source>
</evidence>
<feature type="domain" description="Protein kinase" evidence="1">
    <location>
        <begin position="1"/>
        <end position="245"/>
    </location>
</feature>